<feature type="region of interest" description="Disordered" evidence="5">
    <location>
        <begin position="1316"/>
        <end position="1342"/>
    </location>
</feature>
<comment type="function">
    <text evidence="2">May act as a GTPase-activating protein for Rab family protein(s).</text>
</comment>
<feature type="compositionally biased region" description="Basic and acidic residues" evidence="5">
    <location>
        <begin position="716"/>
        <end position="725"/>
    </location>
</feature>
<organism evidence="7">
    <name type="scientific">Timema tahoe</name>
    <dbReference type="NCBI Taxonomy" id="61484"/>
    <lineage>
        <taxon>Eukaryota</taxon>
        <taxon>Metazoa</taxon>
        <taxon>Ecdysozoa</taxon>
        <taxon>Arthropoda</taxon>
        <taxon>Hexapoda</taxon>
        <taxon>Insecta</taxon>
        <taxon>Pterygota</taxon>
        <taxon>Neoptera</taxon>
        <taxon>Polyneoptera</taxon>
        <taxon>Phasmatodea</taxon>
        <taxon>Timematodea</taxon>
        <taxon>Timematoidea</taxon>
        <taxon>Timematidae</taxon>
        <taxon>Timema</taxon>
    </lineage>
</organism>
<feature type="compositionally biased region" description="Polar residues" evidence="5">
    <location>
        <begin position="1564"/>
        <end position="1574"/>
    </location>
</feature>
<evidence type="ECO:0000256" key="3">
    <source>
        <dbReference type="ARBA" id="ARBA00070878"/>
    </source>
</evidence>
<dbReference type="Gene3D" id="1.10.10.750">
    <property type="entry name" value="Ypt/Rab-GAP domain of gyp1p, domain 1"/>
    <property type="match status" value="1"/>
</dbReference>
<feature type="compositionally biased region" description="Polar residues" evidence="5">
    <location>
        <begin position="1692"/>
        <end position="1711"/>
    </location>
</feature>
<feature type="coiled-coil region" evidence="4">
    <location>
        <begin position="26"/>
        <end position="57"/>
    </location>
</feature>
<feature type="compositionally biased region" description="Basic and acidic residues" evidence="5">
    <location>
        <begin position="963"/>
        <end position="978"/>
    </location>
</feature>
<dbReference type="FunFam" id="1.10.472.80:FF:000029">
    <property type="entry name" value="Growth hormone-regulated TBC protein 1"/>
    <property type="match status" value="1"/>
</dbReference>
<feature type="compositionally biased region" description="Basic and acidic residues" evidence="5">
    <location>
        <begin position="202"/>
        <end position="213"/>
    </location>
</feature>
<evidence type="ECO:0000313" key="7">
    <source>
        <dbReference type="EMBL" id="CAD7458099.1"/>
    </source>
</evidence>
<feature type="region of interest" description="Disordered" evidence="5">
    <location>
        <begin position="1221"/>
        <end position="1242"/>
    </location>
</feature>
<dbReference type="PROSITE" id="PS50086">
    <property type="entry name" value="TBC_RABGAP"/>
    <property type="match status" value="1"/>
</dbReference>
<feature type="region of interest" description="Disordered" evidence="5">
    <location>
        <begin position="78"/>
        <end position="111"/>
    </location>
</feature>
<proteinExistence type="predicted"/>
<feature type="compositionally biased region" description="Low complexity" evidence="5">
    <location>
        <begin position="587"/>
        <end position="603"/>
    </location>
</feature>
<gene>
    <name evidence="7" type="ORF">TTEB3V08_LOCUS6085</name>
</gene>
<feature type="compositionally biased region" description="Polar residues" evidence="5">
    <location>
        <begin position="1395"/>
        <end position="1412"/>
    </location>
</feature>
<feature type="region of interest" description="Disordered" evidence="5">
    <location>
        <begin position="575"/>
        <end position="650"/>
    </location>
</feature>
<feature type="compositionally biased region" description="Basic and acidic residues" evidence="5">
    <location>
        <begin position="280"/>
        <end position="293"/>
    </location>
</feature>
<dbReference type="Pfam" id="PF00566">
    <property type="entry name" value="RabGAP-TBC"/>
    <property type="match status" value="2"/>
</dbReference>
<feature type="region of interest" description="Disordered" evidence="5">
    <location>
        <begin position="133"/>
        <end position="163"/>
    </location>
</feature>
<feature type="compositionally biased region" description="Basic and acidic residues" evidence="5">
    <location>
        <begin position="917"/>
        <end position="946"/>
    </location>
</feature>
<evidence type="ECO:0000256" key="1">
    <source>
        <dbReference type="ARBA" id="ARBA00022468"/>
    </source>
</evidence>
<feature type="compositionally biased region" description="Polar residues" evidence="5">
    <location>
        <begin position="1631"/>
        <end position="1648"/>
    </location>
</feature>
<dbReference type="GO" id="GO:0005096">
    <property type="term" value="F:GTPase activator activity"/>
    <property type="evidence" value="ECO:0007669"/>
    <property type="project" value="UniProtKB-KW"/>
</dbReference>
<accession>A0A7R9IGQ2</accession>
<feature type="coiled-coil region" evidence="4">
    <location>
        <begin position="1194"/>
        <end position="1221"/>
    </location>
</feature>
<dbReference type="PANTHER" id="PTHR47219">
    <property type="entry name" value="RAB GTPASE-ACTIVATING PROTEIN 1-LIKE"/>
    <property type="match status" value="1"/>
</dbReference>
<dbReference type="Gene3D" id="1.10.8.270">
    <property type="entry name" value="putative rabgap domain of human tbc1 domain family member 14 like domains"/>
    <property type="match status" value="1"/>
</dbReference>
<feature type="compositionally biased region" description="Basic and acidic residues" evidence="5">
    <location>
        <begin position="852"/>
        <end position="890"/>
    </location>
</feature>
<dbReference type="SUPFAM" id="SSF47923">
    <property type="entry name" value="Ypt/Rab-GAP domain of gyp1p"/>
    <property type="match status" value="2"/>
</dbReference>
<feature type="domain" description="Rab-GAP TBC" evidence="6">
    <location>
        <begin position="1858"/>
        <end position="2026"/>
    </location>
</feature>
<protein>
    <recommendedName>
        <fullName evidence="3">Growth hormone-regulated TBC protein 1</fullName>
    </recommendedName>
</protein>
<feature type="region of interest" description="Disordered" evidence="5">
    <location>
        <begin position="1021"/>
        <end position="1131"/>
    </location>
</feature>
<keyword evidence="4" id="KW-0175">Coiled coil</keyword>
<feature type="region of interest" description="Disordered" evidence="5">
    <location>
        <begin position="257"/>
        <end position="331"/>
    </location>
</feature>
<dbReference type="InterPro" id="IPR050302">
    <property type="entry name" value="Rab_GAP_TBC_domain"/>
</dbReference>
<evidence type="ECO:0000256" key="5">
    <source>
        <dbReference type="SAM" id="MobiDB-lite"/>
    </source>
</evidence>
<feature type="compositionally biased region" description="Low complexity" evidence="5">
    <location>
        <begin position="892"/>
        <end position="902"/>
    </location>
</feature>
<keyword evidence="1" id="KW-0343">GTPase activation</keyword>
<feature type="compositionally biased region" description="Basic and acidic residues" evidence="5">
    <location>
        <begin position="732"/>
        <end position="842"/>
    </location>
</feature>
<dbReference type="GO" id="GO:0031267">
    <property type="term" value="F:small GTPase binding"/>
    <property type="evidence" value="ECO:0007669"/>
    <property type="project" value="TreeGrafter"/>
</dbReference>
<feature type="compositionally biased region" description="Basic and acidic residues" evidence="5">
    <location>
        <begin position="1426"/>
        <end position="1467"/>
    </location>
</feature>
<sequence length="2109" mass="236325">MIWGLTHRNSGPDPEKVLSAQQECNRVQAAARSQEAKERLQQERLEIKEQREAALKRQRATRTMEDLRAAMVASLGHDSRAREVTSSDDPDSASRLDVVSSPPLEGGLSHHGVACNCLKDRMCECVVRRRQARVKTKESDKTSPLTSSDRPYSEETSHTGGDMLMSSVSTLRERGSSLLTVCPPCPWDTDISTPSTETAEQSGREHRQTRGGDIEDAYSIPAQKEKVEDADKILALKEGSKADSSSMGVVYQLKSPEGLVSDSQPPKPLQVSQKEGPTPRQDRNEMPQVDSHKRAPCSISRASNPSEPLATKGGDTSRSSAAKTRAPSKVQLYDHSARYEKLCDTQHRVQRLRADTQPDAEELARREEGAHQPVMEEGPLRFRALGRGHQALAQLRVSQDYQQLVDQLALLTKEERRVRSHHTHVDVYLNEERRKERNSRRQKDMDSAFERVYHSSATATDCRCGLVHQSDANIESCRCPERQVPITLDERRPAHMVESPPKLNVAVCGMCPDVSHSSISPESSVEAARVPHNSESSTWRGHHSSSLLQQLVDRVNIQRSILMEEVGEHLAPQHLVCPPSKSQEHLSSVTKPSSPSPVESPSVGIDTHLESVSQTEEFVGKTTAREADNETQPRGSPTGDPHQPTNDNNLEIHEGSTVSIVSEYSLDVSLSAEQSFSELGSSSTSMATSEDIRIIVSVREKVGKYCSQTDQVLDCPQERKRESSFAKKHKPASTEKRKSLSAEKLKPASTEKHKPTSTEQHKPVSIEEYRSSSTKEHRSSSTEEHRSSSTEKHKPMSTEEHRSSATEKNEPALAEEHKPASTEKQKPASTEKHKTGFIEKQKPASIKKHKLASTEKQKPSSTEKQKSASAEEQKHVFAEKHKFTFADKQRKSISNKIKINQKYSKKNENNKKKRKKVLEVSYERHKMMKETQELPESKDSSAEHVTPEVSSVSTVYLSPPHEMVSEQADRVDKLLSDIHRQKEELEQFLDKQSSSNSDKTDSTHLKSYISQLLKLSRQSVEDLNVSEVSDTPDIPQTVGSDRLHSNAKSDNTTIKVAPPPEQKPPKSAEPKVSRVTQDKVPTKKLHYHTPLAPEFVSKSPPTSELTVPTSETNSVKQPLAREPQPRKAPSIIGTYEKVSASTHQKVPPKPETCYCPSEASPTFFPSLSALRNGVQGGHEPGGNPAVFRNFNDCSKKHTDRISSLSEMIEQIRREKQMLLESSSDSQHDSTKYISPPESWVPTVGARPPRPDLCFCPVDDSNLHSGIMGPPPSQPVCSSRFGNHIRPHELSTIVEVDTPQSSQFLLAAEDSVMVDDNQRKDTADNPARVHETEDTLREDVGSDDTLPDVMAELMRRQLITSPFLWSKQVRENNPVGEQNSEDQTDARLFRQQTDTHLFRQQTDPHLFRQQTDASRSHKQTDASQSHEQTDASRSHEQTDASRSHEQTDASRPHGQTDSRLPHELTDSRLPHGQSDVCLSHDQTDVCLSHDLTDACCPETSIQNSSRDISIEQFKELILQSFIGIGLNPSPQDLEGALQQLGLPLTKKNNKYQIMAADKRPPPRPQLSTKESQQSLDKPRLSVTEEFKKQIMNNFLGIGVEPTTTELESAFGTLGVSWAGTTLRKTKEAEALSPSSGENNSHSLQSNRTENSFDRSLPASVRGRSTPVSISTNSSKSDRNNNYTTCVSFPGESDISSVQPTTSSNEEQSTLSVQVPNGRDEIGQGEEQFQASWELVECARTVQVEEIITRHAKLPSLVFPGHGFRLRQRVESRLCSVCEVVCLREEVMAMCTGDRVQQIRGKVDEYGFERPDDFDYETYEDFMSQYLKVLAKRSRKWSHIIGKGKSLKRSLTVKRYVRKGIPGEHRGLVWLTVSGAERIKEETGPDLYLRLLRGPLDQEIIDTVRTDLPRTFPDNIFFNAAEDHQLQLYNVLVAYAHDNKEVGYCQGLNYIAGLLLLVTKDEDTSFWLLKVLVERILPQLKVPEVHRHVTAIGLPWAVITTKWFICLFAEVLPIETVLRIWDCLFYEGSKIIFRVCITLIKRNKDSLLQCDDFSSLAECFKDITRDSLVLQCHNFMQSIFKVPGSLSGNMILTLRTKLSEQRRKSQHGNSR</sequence>
<feature type="region of interest" description="Disordered" evidence="5">
    <location>
        <begin position="1625"/>
        <end position="1711"/>
    </location>
</feature>
<evidence type="ECO:0000256" key="2">
    <source>
        <dbReference type="ARBA" id="ARBA00043879"/>
    </source>
</evidence>
<feature type="compositionally biased region" description="Polar residues" evidence="5">
    <location>
        <begin position="190"/>
        <end position="201"/>
    </location>
</feature>
<evidence type="ECO:0000256" key="4">
    <source>
        <dbReference type="SAM" id="Coils"/>
    </source>
</evidence>
<feature type="region of interest" description="Disordered" evidence="5">
    <location>
        <begin position="182"/>
        <end position="225"/>
    </location>
</feature>
<dbReference type="SMART" id="SM00164">
    <property type="entry name" value="TBC"/>
    <property type="match status" value="1"/>
</dbReference>
<dbReference type="PANTHER" id="PTHR47219:SF10">
    <property type="entry name" value="GROWTH HORMONE-REGULATED TBC PROTEIN 1"/>
    <property type="match status" value="1"/>
</dbReference>
<feature type="region of interest" description="Disordered" evidence="5">
    <location>
        <begin position="714"/>
        <end position="978"/>
    </location>
</feature>
<dbReference type="InterPro" id="IPR000195">
    <property type="entry name" value="Rab-GAP-TBC_dom"/>
</dbReference>
<dbReference type="InterPro" id="IPR035969">
    <property type="entry name" value="Rab-GAP_TBC_sf"/>
</dbReference>
<dbReference type="FunFam" id="1.10.8.270:FF:000016">
    <property type="entry name" value="TBC1 domain family member 2A"/>
    <property type="match status" value="1"/>
</dbReference>
<feature type="compositionally biased region" description="Basic and acidic residues" evidence="5">
    <location>
        <begin position="1316"/>
        <end position="1339"/>
    </location>
</feature>
<feature type="region of interest" description="Disordered" evidence="5">
    <location>
        <begin position="1555"/>
        <end position="1578"/>
    </location>
</feature>
<feature type="region of interest" description="Disordered" evidence="5">
    <location>
        <begin position="1395"/>
        <end position="1467"/>
    </location>
</feature>
<dbReference type="Gene3D" id="1.10.472.80">
    <property type="entry name" value="Ypt/Rab-GAP domain of gyp1p, domain 3"/>
    <property type="match status" value="1"/>
</dbReference>
<reference evidence="7" key="1">
    <citation type="submission" date="2020-11" db="EMBL/GenBank/DDBJ databases">
        <authorList>
            <person name="Tran Van P."/>
        </authorList>
    </citation>
    <scope>NUCLEOTIDE SEQUENCE</scope>
</reference>
<feature type="compositionally biased region" description="Basic and acidic residues" evidence="5">
    <location>
        <begin position="1063"/>
        <end position="1081"/>
    </location>
</feature>
<feature type="compositionally biased region" description="Polar residues" evidence="5">
    <location>
        <begin position="1664"/>
        <end position="1685"/>
    </location>
</feature>
<name>A0A7R9IGQ2_9NEOP</name>
<evidence type="ECO:0000259" key="6">
    <source>
        <dbReference type="PROSITE" id="PS50086"/>
    </source>
</evidence>
<feature type="compositionally biased region" description="Polar residues" evidence="5">
    <location>
        <begin position="1099"/>
        <end position="1116"/>
    </location>
</feature>
<dbReference type="EMBL" id="OE002077">
    <property type="protein sequence ID" value="CAD7458099.1"/>
    <property type="molecule type" value="Genomic_DNA"/>
</dbReference>